<organism evidence="3 4">
    <name type="scientific">Magallana gigas</name>
    <name type="common">Pacific oyster</name>
    <name type="synonym">Crassostrea gigas</name>
    <dbReference type="NCBI Taxonomy" id="29159"/>
    <lineage>
        <taxon>Eukaryota</taxon>
        <taxon>Metazoa</taxon>
        <taxon>Spiralia</taxon>
        <taxon>Lophotrochozoa</taxon>
        <taxon>Mollusca</taxon>
        <taxon>Bivalvia</taxon>
        <taxon>Autobranchia</taxon>
        <taxon>Pteriomorphia</taxon>
        <taxon>Ostreida</taxon>
        <taxon>Ostreoidea</taxon>
        <taxon>Ostreidae</taxon>
        <taxon>Magallana</taxon>
    </lineage>
</organism>
<dbReference type="PROSITE" id="PS50119">
    <property type="entry name" value="ZF_BBOX"/>
    <property type="match status" value="2"/>
</dbReference>
<dbReference type="Gene3D" id="3.30.160.60">
    <property type="entry name" value="Classic Zinc Finger"/>
    <property type="match status" value="1"/>
</dbReference>
<dbReference type="EnsemblMetazoa" id="G32707.1">
    <property type="protein sequence ID" value="G32707.1:cds"/>
    <property type="gene ID" value="G32707"/>
</dbReference>
<proteinExistence type="predicted"/>
<feature type="domain" description="B box-type" evidence="2">
    <location>
        <begin position="61"/>
        <end position="103"/>
    </location>
</feature>
<sequence length="559" mass="63325">MDSTGNWAQDVLRCDLCETPVLPTECMYCDICDNYLCSPCVGKHLSDESTEHKVVPFKKRGSTTKCQKHSSKVCELFCEQCGISICNQCVSSKEHKGHDIVDVVETLDSQRKIIQRDLQELEKFIYPKYQEIASNITVQKEDLNGNSQILTRAIEKHGEDLHRAIDTMIKKLESNLDEMDSKHLALLNKQENEIMRTISEIKQSIADLKKLLISNDFSLVSAYKSKNIEFRKLPPKITATLPSFIPQEVNKEHVYELFGSLSPLSFITEEHGYTMESSGAELSTLERQLIDVPRIIEEINTQYNTFCRLRCVSCLSDEEIWMCGNDSIVGLYNLQGEIMKSMQTKSGSTPLDIAVTSSGDLAYTDNNDRTVNIVKDTQIQTVIRLQGWKPCSVCTTSYGAILVVMNSYDDKQTKVVRYVGSIEKQSVQYDSKEQPLYSNGPFKYITENRNLDICVSDSEANAVVVVNQAGKLRFTYTGPPSDTNKFIVPRGITTDSQSYILTSDSIKNYIHILDQDGRFLRYIDNCHLQCPWGLCVDNRDNLLVAENNTGIVKKIQYLM</sequence>
<dbReference type="InterPro" id="IPR000315">
    <property type="entry name" value="Znf_B-box"/>
</dbReference>
<dbReference type="SMART" id="SM00336">
    <property type="entry name" value="BBOX"/>
    <property type="match status" value="1"/>
</dbReference>
<evidence type="ECO:0000313" key="4">
    <source>
        <dbReference type="Proteomes" id="UP000005408"/>
    </source>
</evidence>
<dbReference type="PANTHER" id="PTHR25462">
    <property type="entry name" value="BONUS, ISOFORM C-RELATED"/>
    <property type="match status" value="1"/>
</dbReference>
<dbReference type="SUPFAM" id="SSF57845">
    <property type="entry name" value="B-box zinc-binding domain"/>
    <property type="match status" value="1"/>
</dbReference>
<dbReference type="Pfam" id="PF00643">
    <property type="entry name" value="zf-B_box"/>
    <property type="match status" value="1"/>
</dbReference>
<keyword evidence="1" id="KW-0479">Metal-binding</keyword>
<dbReference type="CDD" id="cd19756">
    <property type="entry name" value="Bbox2"/>
    <property type="match status" value="1"/>
</dbReference>
<keyword evidence="4" id="KW-1185">Reference proteome</keyword>
<keyword evidence="1" id="KW-0863">Zinc-finger</keyword>
<evidence type="ECO:0000313" key="3">
    <source>
        <dbReference type="EnsemblMetazoa" id="G32707.1:cds"/>
    </source>
</evidence>
<dbReference type="GO" id="GO:0061630">
    <property type="term" value="F:ubiquitin protein ligase activity"/>
    <property type="evidence" value="ECO:0007669"/>
    <property type="project" value="TreeGrafter"/>
</dbReference>
<dbReference type="Gene3D" id="2.120.10.30">
    <property type="entry name" value="TolB, C-terminal domain"/>
    <property type="match status" value="2"/>
</dbReference>
<dbReference type="SUPFAM" id="SSF101898">
    <property type="entry name" value="NHL repeat"/>
    <property type="match status" value="1"/>
</dbReference>
<dbReference type="InterPro" id="IPR011042">
    <property type="entry name" value="6-blade_b-propeller_TolB-like"/>
</dbReference>
<feature type="domain" description="B box-type" evidence="2">
    <location>
        <begin position="9"/>
        <end position="57"/>
    </location>
</feature>
<dbReference type="GO" id="GO:0008270">
    <property type="term" value="F:zinc ion binding"/>
    <property type="evidence" value="ECO:0007669"/>
    <property type="project" value="UniProtKB-KW"/>
</dbReference>
<protein>
    <recommendedName>
        <fullName evidence="2">B box-type domain-containing protein</fullName>
    </recommendedName>
</protein>
<keyword evidence="1" id="KW-0862">Zinc</keyword>
<dbReference type="InterPro" id="IPR047153">
    <property type="entry name" value="TRIM45/56/19-like"/>
</dbReference>
<dbReference type="PANTHER" id="PTHR25462:SF305">
    <property type="entry name" value="RING-TYPE DOMAIN-CONTAINING PROTEIN"/>
    <property type="match status" value="1"/>
</dbReference>
<dbReference type="GO" id="GO:0005654">
    <property type="term" value="C:nucleoplasm"/>
    <property type="evidence" value="ECO:0007669"/>
    <property type="project" value="TreeGrafter"/>
</dbReference>
<dbReference type="Proteomes" id="UP000005408">
    <property type="component" value="Unassembled WGS sequence"/>
</dbReference>
<dbReference type="AlphaFoldDB" id="A0A8W8MBE8"/>
<evidence type="ECO:0000259" key="2">
    <source>
        <dbReference type="PROSITE" id="PS50119"/>
    </source>
</evidence>
<dbReference type="OrthoDB" id="342730at2759"/>
<reference evidence="3" key="1">
    <citation type="submission" date="2022-08" db="UniProtKB">
        <authorList>
            <consortium name="EnsemblMetazoa"/>
        </authorList>
    </citation>
    <scope>IDENTIFICATION</scope>
    <source>
        <strain evidence="3">05x7-T-G4-1.051#20</strain>
    </source>
</reference>
<evidence type="ECO:0000256" key="1">
    <source>
        <dbReference type="PROSITE-ProRule" id="PRU00024"/>
    </source>
</evidence>
<name>A0A8W8MBE8_MAGGI</name>
<accession>A0A8W8MBE8</accession>